<keyword evidence="1" id="KW-0808">Transferase</keyword>
<dbReference type="HOGENOM" id="CLU_009583_0_4_9"/>
<dbReference type="SUPFAM" id="SSF53756">
    <property type="entry name" value="UDP-Glycosyltransferase/glycogen phosphorylase"/>
    <property type="match status" value="1"/>
</dbReference>
<evidence type="ECO:0000313" key="3">
    <source>
        <dbReference type="EMBL" id="KIS24494.1"/>
    </source>
</evidence>
<dbReference type="Proteomes" id="UP000032250">
    <property type="component" value="Unassembled WGS sequence"/>
</dbReference>
<comment type="caution">
    <text evidence="3">The sequence shown here is derived from an EMBL/GenBank/DDBJ whole genome shotgun (WGS) entry which is preliminary data.</text>
</comment>
<dbReference type="PATRIC" id="fig|1379739.3.peg.3036"/>
<dbReference type="RefSeq" id="WP_043032168.1">
    <property type="nucleotide sequence ID" value="NZ_JXSU01000007.1"/>
</dbReference>
<dbReference type="CDD" id="cd03801">
    <property type="entry name" value="GT4_PimA-like"/>
    <property type="match status" value="1"/>
</dbReference>
<gene>
    <name evidence="3" type="ORF">N495_13250</name>
</gene>
<protein>
    <recommendedName>
        <fullName evidence="2">Glycosyl transferase family 1 domain-containing protein</fullName>
    </recommendedName>
</protein>
<proteinExistence type="predicted"/>
<feature type="domain" description="Glycosyl transferase family 1" evidence="2">
    <location>
        <begin position="214"/>
        <end position="375"/>
    </location>
</feature>
<dbReference type="PANTHER" id="PTHR46401">
    <property type="entry name" value="GLYCOSYLTRANSFERASE WBBK-RELATED"/>
    <property type="match status" value="1"/>
</dbReference>
<dbReference type="EMBL" id="JXSU01000007">
    <property type="protein sequence ID" value="KIS24494.1"/>
    <property type="molecule type" value="Genomic_DNA"/>
</dbReference>
<organism evidence="3 4">
    <name type="scientific">Clostridium botulinum B2 450</name>
    <dbReference type="NCBI Taxonomy" id="1379739"/>
    <lineage>
        <taxon>Bacteria</taxon>
        <taxon>Bacillati</taxon>
        <taxon>Bacillota</taxon>
        <taxon>Clostridia</taxon>
        <taxon>Eubacteriales</taxon>
        <taxon>Clostridiaceae</taxon>
        <taxon>Clostridium</taxon>
    </lineage>
</organism>
<name>A0A0D1AMX8_CLOBO</name>
<dbReference type="Pfam" id="PF00534">
    <property type="entry name" value="Glycos_transf_1"/>
    <property type="match status" value="1"/>
</dbReference>
<dbReference type="InterPro" id="IPR001296">
    <property type="entry name" value="Glyco_trans_1"/>
</dbReference>
<reference evidence="3 4" key="1">
    <citation type="submission" date="2014-06" db="EMBL/GenBank/DDBJ databases">
        <title>Genome characterization of distinct group I Clostridium botulinum lineages.</title>
        <authorList>
            <person name="Giordani F."/>
            <person name="Anselmo A."/>
            <person name="Fillo S."/>
            <person name="Palozzi A.M."/>
            <person name="Fortunato A."/>
            <person name="Gentile B."/>
            <person name="Ciammaruconi A."/>
            <person name="Anniballi F."/>
            <person name="De Medici D."/>
            <person name="Lista F."/>
        </authorList>
    </citation>
    <scope>NUCLEOTIDE SEQUENCE [LARGE SCALE GENOMIC DNA]</scope>
    <source>
        <strain evidence="3 4">B2 450</strain>
    </source>
</reference>
<dbReference type="GO" id="GO:0009103">
    <property type="term" value="P:lipopolysaccharide biosynthetic process"/>
    <property type="evidence" value="ECO:0007669"/>
    <property type="project" value="TreeGrafter"/>
</dbReference>
<evidence type="ECO:0000259" key="2">
    <source>
        <dbReference type="Pfam" id="PF00534"/>
    </source>
</evidence>
<sequence>MKKIVYMITSLFYPSIGGVENHVYNLSKELVKKDIIVKIINPVINLGKNDIYDLEGIEVHRITVGNNEDERKYLKYKSKSKQNLFGFFNGYKRKCYYNKFSNDVYEYILKDIELERPGKFILHQHDFISSIKLSKKLSKKYNIIFTNHTGEFLFLKKLPFSNLIIKKLTSHFKFIIAPSNELADFKDIRNENTYSFLSNGVDVEKFLPVTEIEKNNLRDKYNIPKDRVVVICPRRWAPTKGVIYLVKAIDILINKYNIHNISFVFAGNDYLDYPEYRDEILNIIKNKSLREYVYLQGNIDYKIMNELIKMSDIVAIPSLMEAISLSALEGMACGKIIIGTNVGGFPQIIQNTETGFLVEPEDEEKLAQIIKDVSSGVYNNIKICEKAREFVEVKYSWSFICSNTINIYDKFWN</sequence>
<evidence type="ECO:0000313" key="4">
    <source>
        <dbReference type="Proteomes" id="UP000032250"/>
    </source>
</evidence>
<dbReference type="PANTHER" id="PTHR46401:SF2">
    <property type="entry name" value="GLYCOSYLTRANSFERASE WBBK-RELATED"/>
    <property type="match status" value="1"/>
</dbReference>
<dbReference type="AlphaFoldDB" id="A0A0D1AMX8"/>
<dbReference type="GO" id="GO:0016757">
    <property type="term" value="F:glycosyltransferase activity"/>
    <property type="evidence" value="ECO:0007669"/>
    <property type="project" value="InterPro"/>
</dbReference>
<accession>A0A0D1AMX8</accession>
<dbReference type="Gene3D" id="3.40.50.2000">
    <property type="entry name" value="Glycogen Phosphorylase B"/>
    <property type="match status" value="2"/>
</dbReference>
<evidence type="ECO:0000256" key="1">
    <source>
        <dbReference type="ARBA" id="ARBA00022679"/>
    </source>
</evidence>
<dbReference type="OrthoDB" id="9806653at2"/>